<name>A0AAD9AP36_9PEZI</name>
<dbReference type="Gene3D" id="1.10.600.10">
    <property type="entry name" value="Farnesyl Diphosphate Synthase"/>
    <property type="match status" value="1"/>
</dbReference>
<dbReference type="SUPFAM" id="SSF51735">
    <property type="entry name" value="NAD(P)-binding Rossmann-fold domains"/>
    <property type="match status" value="1"/>
</dbReference>
<evidence type="ECO:0000256" key="1">
    <source>
        <dbReference type="ARBA" id="ARBA00023002"/>
    </source>
</evidence>
<dbReference type="InterPro" id="IPR036291">
    <property type="entry name" value="NAD(P)-bd_dom_sf"/>
</dbReference>
<keyword evidence="4" id="KW-1185">Reference proteome</keyword>
<dbReference type="Proteomes" id="UP001243330">
    <property type="component" value="Unassembled WGS sequence"/>
</dbReference>
<dbReference type="PANTHER" id="PTHR10366">
    <property type="entry name" value="NAD DEPENDENT EPIMERASE/DEHYDRATASE"/>
    <property type="match status" value="1"/>
</dbReference>
<dbReference type="InterPro" id="IPR050425">
    <property type="entry name" value="NAD(P)_dehydrat-like"/>
</dbReference>
<dbReference type="PANTHER" id="PTHR10366:SF564">
    <property type="entry name" value="STEROL-4-ALPHA-CARBOXYLATE 3-DEHYDROGENASE, DECARBOXYLATING"/>
    <property type="match status" value="1"/>
</dbReference>
<evidence type="ECO:0000313" key="4">
    <source>
        <dbReference type="Proteomes" id="UP001243330"/>
    </source>
</evidence>
<protein>
    <submittedName>
        <fullName evidence="3">Uncharacterized protein</fullName>
    </submittedName>
</protein>
<dbReference type="SUPFAM" id="SSF48576">
    <property type="entry name" value="Terpenoid synthases"/>
    <property type="match status" value="1"/>
</dbReference>
<dbReference type="EMBL" id="JAQOWY010000084">
    <property type="protein sequence ID" value="KAK1851993.1"/>
    <property type="molecule type" value="Genomic_DNA"/>
</dbReference>
<comment type="caution">
    <text evidence="3">The sequence shown here is derived from an EMBL/GenBank/DDBJ whole genome shotgun (WGS) entry which is preliminary data.</text>
</comment>
<reference evidence="3" key="1">
    <citation type="submission" date="2023-01" db="EMBL/GenBank/DDBJ databases">
        <title>Colletotrichum chrysophilum M932 genome sequence.</title>
        <authorList>
            <person name="Baroncelli R."/>
        </authorList>
    </citation>
    <scope>NUCLEOTIDE SEQUENCE</scope>
    <source>
        <strain evidence="3">M932</strain>
    </source>
</reference>
<gene>
    <name evidence="3" type="ORF">CCHR01_05329</name>
</gene>
<sequence>MRFEAGLAVAAEMYPLHPFDIQVHIGLFTWLGFIIDDLNAELGPNLANFQSRFSRGDLQPCSVLECFADVLRSTTDYYDPVVANLIVLSALAFVNSNAIEIRRDYQAIVPSMEAPSWPYYFRDKEGLPEVYTYFCFYRDMCPDISRFMPAAPEMGKFINLTNDILSFYKEEKAGEVRNYIHKSALCSGRSPLEVLESTIAEMASSPLEPSHRRDDGYTSCDQERRSIREASGYHVVFWFMMDISKGLWPDHTYKEKDWNPITLEEALENPGFGYSTSKTFAEKAVWSFVENESPGFTLSTINPPLVFGPAVQELASFDALNTSNQFIRSFILGSAKKEIAPTTNPIFADVRDVAFAHVMAVEKEQAANQRFFITGGYCSNRQIIDIIRKNFPEYKSALPSKCTKGGELPDKVYKVNNQRSIDVLGIKYRSFEECVVDTVRSFGSVQKLV</sequence>
<dbReference type="GO" id="GO:0016616">
    <property type="term" value="F:oxidoreductase activity, acting on the CH-OH group of donors, NAD or NADP as acceptor"/>
    <property type="evidence" value="ECO:0007669"/>
    <property type="project" value="TreeGrafter"/>
</dbReference>
<dbReference type="InterPro" id="IPR008949">
    <property type="entry name" value="Isoprenoid_synthase_dom_sf"/>
</dbReference>
<proteinExistence type="inferred from homology"/>
<dbReference type="Gene3D" id="3.40.50.720">
    <property type="entry name" value="NAD(P)-binding Rossmann-like Domain"/>
    <property type="match status" value="1"/>
</dbReference>
<comment type="similarity">
    <text evidence="2">Belongs to the NAD(P)-dependent epimerase/dehydratase family. Dihydroflavonol-4-reductase subfamily.</text>
</comment>
<evidence type="ECO:0000313" key="3">
    <source>
        <dbReference type="EMBL" id="KAK1851993.1"/>
    </source>
</evidence>
<accession>A0AAD9AP36</accession>
<dbReference type="AlphaFoldDB" id="A0AAD9AP36"/>
<keyword evidence="1" id="KW-0560">Oxidoreductase</keyword>
<evidence type="ECO:0000256" key="2">
    <source>
        <dbReference type="ARBA" id="ARBA00023445"/>
    </source>
</evidence>
<organism evidence="3 4">
    <name type="scientific">Colletotrichum chrysophilum</name>
    <dbReference type="NCBI Taxonomy" id="1836956"/>
    <lineage>
        <taxon>Eukaryota</taxon>
        <taxon>Fungi</taxon>
        <taxon>Dikarya</taxon>
        <taxon>Ascomycota</taxon>
        <taxon>Pezizomycotina</taxon>
        <taxon>Sordariomycetes</taxon>
        <taxon>Hypocreomycetidae</taxon>
        <taxon>Glomerellales</taxon>
        <taxon>Glomerellaceae</taxon>
        <taxon>Colletotrichum</taxon>
        <taxon>Colletotrichum gloeosporioides species complex</taxon>
    </lineage>
</organism>